<evidence type="ECO:0000256" key="2">
    <source>
        <dbReference type="ARBA" id="ARBA00023015"/>
    </source>
</evidence>
<keyword evidence="2" id="KW-0805">Transcription regulation</keyword>
<dbReference type="InterPro" id="IPR013249">
    <property type="entry name" value="RNA_pol_sigma70_r4_t2"/>
</dbReference>
<dbReference type="NCBIfam" id="TIGR02937">
    <property type="entry name" value="sigma70-ECF"/>
    <property type="match status" value="1"/>
</dbReference>
<dbReference type="PANTHER" id="PTHR43133:SF51">
    <property type="entry name" value="RNA POLYMERASE SIGMA FACTOR"/>
    <property type="match status" value="1"/>
</dbReference>
<dbReference type="RefSeq" id="WP_171472089.1">
    <property type="nucleotide sequence ID" value="NZ_CP053452.2"/>
</dbReference>
<evidence type="ECO:0000313" key="8">
    <source>
        <dbReference type="EMBL" id="QJW96528.1"/>
    </source>
</evidence>
<feature type="domain" description="RNA polymerase sigma factor 70 region 4 type 2" evidence="7">
    <location>
        <begin position="139"/>
        <end position="185"/>
    </location>
</feature>
<dbReference type="InterPro" id="IPR013324">
    <property type="entry name" value="RNA_pol_sigma_r3/r4-like"/>
</dbReference>
<dbReference type="InterPro" id="IPR039425">
    <property type="entry name" value="RNA_pol_sigma-70-like"/>
</dbReference>
<dbReference type="InterPro" id="IPR017504">
    <property type="entry name" value="CHP03067_Planctomycetes"/>
</dbReference>
<dbReference type="Gene3D" id="1.10.1740.10">
    <property type="match status" value="1"/>
</dbReference>
<dbReference type="SUPFAM" id="SSF88946">
    <property type="entry name" value="Sigma2 domain of RNA polymerase sigma factors"/>
    <property type="match status" value="1"/>
</dbReference>
<gene>
    <name evidence="8" type="ORF">FTUN_4085</name>
</gene>
<organism evidence="8 9">
    <name type="scientific">Frigoriglobus tundricola</name>
    <dbReference type="NCBI Taxonomy" id="2774151"/>
    <lineage>
        <taxon>Bacteria</taxon>
        <taxon>Pseudomonadati</taxon>
        <taxon>Planctomycetota</taxon>
        <taxon>Planctomycetia</taxon>
        <taxon>Gemmatales</taxon>
        <taxon>Gemmataceae</taxon>
        <taxon>Frigoriglobus</taxon>
    </lineage>
</organism>
<protein>
    <recommendedName>
        <fullName evidence="10">ECF RNA polymerase sigma factor SigE</fullName>
    </recommendedName>
</protein>
<feature type="compositionally biased region" description="Basic and acidic residues" evidence="5">
    <location>
        <begin position="294"/>
        <end position="304"/>
    </location>
</feature>
<dbReference type="GO" id="GO:0006352">
    <property type="term" value="P:DNA-templated transcription initiation"/>
    <property type="evidence" value="ECO:0007669"/>
    <property type="project" value="InterPro"/>
</dbReference>
<accession>A0A6M5YRD1</accession>
<feature type="region of interest" description="Disordered" evidence="5">
    <location>
        <begin position="102"/>
        <end position="125"/>
    </location>
</feature>
<dbReference type="CDD" id="cd06171">
    <property type="entry name" value="Sigma70_r4"/>
    <property type="match status" value="1"/>
</dbReference>
<dbReference type="AlphaFoldDB" id="A0A6M5YRD1"/>
<dbReference type="Pfam" id="PF08281">
    <property type="entry name" value="Sigma70_r4_2"/>
    <property type="match status" value="1"/>
</dbReference>
<dbReference type="KEGG" id="ftj:FTUN_4085"/>
<dbReference type="Pfam" id="PF04542">
    <property type="entry name" value="Sigma70_r2"/>
    <property type="match status" value="1"/>
</dbReference>
<feature type="compositionally biased region" description="Basic and acidic residues" evidence="5">
    <location>
        <begin position="108"/>
        <end position="118"/>
    </location>
</feature>
<evidence type="ECO:0000256" key="1">
    <source>
        <dbReference type="ARBA" id="ARBA00010641"/>
    </source>
</evidence>
<dbReference type="GO" id="GO:0003677">
    <property type="term" value="F:DNA binding"/>
    <property type="evidence" value="ECO:0007669"/>
    <property type="project" value="InterPro"/>
</dbReference>
<proteinExistence type="inferred from homology"/>
<comment type="similarity">
    <text evidence="1">Belongs to the sigma-70 factor family. ECF subfamily.</text>
</comment>
<dbReference type="Gene3D" id="1.10.10.10">
    <property type="entry name" value="Winged helix-like DNA-binding domain superfamily/Winged helix DNA-binding domain"/>
    <property type="match status" value="1"/>
</dbReference>
<evidence type="ECO:0008006" key="10">
    <source>
        <dbReference type="Google" id="ProtNLM"/>
    </source>
</evidence>
<dbReference type="InterPro" id="IPR013325">
    <property type="entry name" value="RNA_pol_sigma_r2"/>
</dbReference>
<evidence type="ECO:0000256" key="3">
    <source>
        <dbReference type="ARBA" id="ARBA00023082"/>
    </source>
</evidence>
<feature type="region of interest" description="Disordered" evidence="5">
    <location>
        <begin position="271"/>
        <end position="304"/>
    </location>
</feature>
<keyword evidence="9" id="KW-1185">Reference proteome</keyword>
<evidence type="ECO:0000259" key="6">
    <source>
        <dbReference type="Pfam" id="PF04542"/>
    </source>
</evidence>
<evidence type="ECO:0000256" key="4">
    <source>
        <dbReference type="ARBA" id="ARBA00023163"/>
    </source>
</evidence>
<name>A0A6M5YRD1_9BACT</name>
<dbReference type="InterPro" id="IPR036388">
    <property type="entry name" value="WH-like_DNA-bd_sf"/>
</dbReference>
<feature type="domain" description="RNA polymerase sigma-70 region 2" evidence="6">
    <location>
        <begin position="41"/>
        <end position="107"/>
    </location>
</feature>
<dbReference type="InterPro" id="IPR014284">
    <property type="entry name" value="RNA_pol_sigma-70_dom"/>
</dbReference>
<dbReference type="SUPFAM" id="SSF88659">
    <property type="entry name" value="Sigma3 and sigma4 domains of RNA polymerase sigma factors"/>
    <property type="match status" value="1"/>
</dbReference>
<dbReference type="InterPro" id="IPR007627">
    <property type="entry name" value="RNA_pol_sigma70_r2"/>
</dbReference>
<dbReference type="EMBL" id="CP053452">
    <property type="protein sequence ID" value="QJW96528.1"/>
    <property type="molecule type" value="Genomic_DNA"/>
</dbReference>
<keyword evidence="3" id="KW-0731">Sigma factor</keyword>
<evidence type="ECO:0000313" key="9">
    <source>
        <dbReference type="Proteomes" id="UP000503447"/>
    </source>
</evidence>
<reference evidence="9" key="1">
    <citation type="submission" date="2020-05" db="EMBL/GenBank/DDBJ databases">
        <title>Frigoriglobus tundricola gen. nov., sp. nov., a psychrotolerant cellulolytic planctomycete of the family Gemmataceae with two divergent copies of 16S rRNA gene.</title>
        <authorList>
            <person name="Kulichevskaya I.S."/>
            <person name="Ivanova A.A."/>
            <person name="Naumoff D.G."/>
            <person name="Beletsky A.V."/>
            <person name="Rijpstra W.I.C."/>
            <person name="Sinninghe Damste J.S."/>
            <person name="Mardanov A.V."/>
            <person name="Ravin N.V."/>
            <person name="Dedysh S.N."/>
        </authorList>
    </citation>
    <scope>NUCLEOTIDE SEQUENCE [LARGE SCALE GENOMIC DNA]</scope>
    <source>
        <strain evidence="9">PL17</strain>
    </source>
</reference>
<dbReference type="NCBIfam" id="TIGR03067">
    <property type="entry name" value="Planc_TIGR03067"/>
    <property type="match status" value="2"/>
</dbReference>
<dbReference type="PANTHER" id="PTHR43133">
    <property type="entry name" value="RNA POLYMERASE ECF-TYPE SIGMA FACTO"/>
    <property type="match status" value="1"/>
</dbReference>
<evidence type="ECO:0000259" key="7">
    <source>
        <dbReference type="Pfam" id="PF08281"/>
    </source>
</evidence>
<keyword evidence="4" id="KW-0804">Transcription</keyword>
<dbReference type="GO" id="GO:0016987">
    <property type="term" value="F:sigma factor activity"/>
    <property type="evidence" value="ECO:0007669"/>
    <property type="project" value="UniProtKB-KW"/>
</dbReference>
<sequence>MPPTPILHALSVAIGADTAPDSELLRRFADGNDRTAFELVVRRHAELVWGVCRATLPHDLHAAEDAFQATFLALARRAASVRDGSAAGWLFRVARNAAGRASARSARRRTEPLPDRQAADAPSVEETAAVRERAPVVIEEVDRLAAVLREPVVLCFFEGCTHAEAAARLGWPVGTVASRLARAKDLLRARLVRRGVTLPSAGVGAVLAADGASAAPVRHVLGIVGAPVGRIPPGVLSLTQGVLSAMRFAQLKTAVVVVVLAAGLAAGAAVPRTGSAAPTSDRATLARPAASRAPQKDKPDPKEREAKELKALKGEWRAVEIEADGMKLSEVGSAAIVATVRATFSDNDFRFSMMGNKGDFKLALALAESPHRINLTVQGGGENPDAGKVVHGIYERTGDTLKFSFDPKKTPTKFKAGAGQSFFIMERIKDEGEELKALAGEWKNAKPSTAEQVHAGTEDFAITLNIEQASARIKSGEVDETLAIRVDPSAVPPTIDLVATDGKENGTKLAGVYFRQRDKLMVCFSADAEDAPRPTELKPGDGRMFLVLERAPKK</sequence>
<evidence type="ECO:0000256" key="5">
    <source>
        <dbReference type="SAM" id="MobiDB-lite"/>
    </source>
</evidence>
<dbReference type="Proteomes" id="UP000503447">
    <property type="component" value="Chromosome"/>
</dbReference>